<accession>A0AAW0LCF6</accession>
<dbReference type="GO" id="GO:0000502">
    <property type="term" value="C:proteasome complex"/>
    <property type="evidence" value="ECO:0007669"/>
    <property type="project" value="UniProtKB-KW"/>
</dbReference>
<dbReference type="EMBL" id="PKMF04000133">
    <property type="protein sequence ID" value="KAK7848008.1"/>
    <property type="molecule type" value="Genomic_DNA"/>
</dbReference>
<name>A0AAW0LCF6_QUESU</name>
<evidence type="ECO:0000313" key="3">
    <source>
        <dbReference type="Proteomes" id="UP000237347"/>
    </source>
</evidence>
<feature type="region of interest" description="Disordered" evidence="1">
    <location>
        <begin position="1"/>
        <end position="62"/>
    </location>
</feature>
<evidence type="ECO:0000256" key="1">
    <source>
        <dbReference type="SAM" id="MobiDB-lite"/>
    </source>
</evidence>
<keyword evidence="3" id="KW-1185">Reference proteome</keyword>
<comment type="caution">
    <text evidence="2">The sequence shown here is derived from an EMBL/GenBank/DDBJ whole genome shotgun (WGS) entry which is preliminary data.</text>
</comment>
<protein>
    <submittedName>
        <fullName evidence="2">26s proteasome non-atpase regulatory subunit 14 like protein</fullName>
    </submittedName>
</protein>
<keyword evidence="2" id="KW-0647">Proteasome</keyword>
<feature type="compositionally biased region" description="Basic and acidic residues" evidence="1">
    <location>
        <begin position="17"/>
        <end position="29"/>
    </location>
</feature>
<gene>
    <name evidence="2" type="primary">RPN11_1</name>
    <name evidence="2" type="ORF">CFP56_005677</name>
</gene>
<dbReference type="Proteomes" id="UP000237347">
    <property type="component" value="Unassembled WGS sequence"/>
</dbReference>
<reference evidence="2 3" key="1">
    <citation type="journal article" date="2018" name="Sci. Data">
        <title>The draft genome sequence of cork oak.</title>
        <authorList>
            <person name="Ramos A.M."/>
            <person name="Usie A."/>
            <person name="Barbosa P."/>
            <person name="Barros P.M."/>
            <person name="Capote T."/>
            <person name="Chaves I."/>
            <person name="Simoes F."/>
            <person name="Abreu I."/>
            <person name="Carrasquinho I."/>
            <person name="Faro C."/>
            <person name="Guimaraes J.B."/>
            <person name="Mendonca D."/>
            <person name="Nobrega F."/>
            <person name="Rodrigues L."/>
            <person name="Saibo N.J.M."/>
            <person name="Varela M.C."/>
            <person name="Egas C."/>
            <person name="Matos J."/>
            <person name="Miguel C.M."/>
            <person name="Oliveira M.M."/>
            <person name="Ricardo C.P."/>
            <person name="Goncalves S."/>
        </authorList>
    </citation>
    <scope>NUCLEOTIDE SEQUENCE [LARGE SCALE GENOMIC DNA]</scope>
    <source>
        <strain evidence="3">cv. HL8</strain>
    </source>
</reference>
<organism evidence="2 3">
    <name type="scientific">Quercus suber</name>
    <name type="common">Cork oak</name>
    <dbReference type="NCBI Taxonomy" id="58331"/>
    <lineage>
        <taxon>Eukaryota</taxon>
        <taxon>Viridiplantae</taxon>
        <taxon>Streptophyta</taxon>
        <taxon>Embryophyta</taxon>
        <taxon>Tracheophyta</taxon>
        <taxon>Spermatophyta</taxon>
        <taxon>Magnoliopsida</taxon>
        <taxon>eudicotyledons</taxon>
        <taxon>Gunneridae</taxon>
        <taxon>Pentapetalae</taxon>
        <taxon>rosids</taxon>
        <taxon>fabids</taxon>
        <taxon>Fagales</taxon>
        <taxon>Fagaceae</taxon>
        <taxon>Quercus</taxon>
    </lineage>
</organism>
<proteinExistence type="predicted"/>
<dbReference type="AlphaFoldDB" id="A0AAW0LCF6"/>
<evidence type="ECO:0000313" key="2">
    <source>
        <dbReference type="EMBL" id="KAK7848008.1"/>
    </source>
</evidence>
<sequence>MLLDTNQYVKSRSRSKSRVERKSIREILIRKKTQKRERERERNTPYMSGMERETHSDSPTLDSSEQVYISSLALLKMLKHAQSNDVVESLDKEMTEEYYKYTYFHEKKTFQVT</sequence>